<organism evidence="1 2">
    <name type="scientific">Desulfovibrio fairfieldensis</name>
    <dbReference type="NCBI Taxonomy" id="44742"/>
    <lineage>
        <taxon>Bacteria</taxon>
        <taxon>Pseudomonadati</taxon>
        <taxon>Thermodesulfobacteriota</taxon>
        <taxon>Desulfovibrionia</taxon>
        <taxon>Desulfovibrionales</taxon>
        <taxon>Desulfovibrionaceae</taxon>
        <taxon>Desulfovibrio</taxon>
    </lineage>
</organism>
<dbReference type="CDD" id="cd16385">
    <property type="entry name" value="IcmL"/>
    <property type="match status" value="1"/>
</dbReference>
<evidence type="ECO:0000313" key="1">
    <source>
        <dbReference type="EMBL" id="AMD90099.1"/>
    </source>
</evidence>
<dbReference type="RefSeq" id="WP_062252471.1">
    <property type="nucleotide sequence ID" value="NZ_CP014229.1"/>
</dbReference>
<name>A0A0X8JJT6_9BACT</name>
<evidence type="ECO:0000313" key="2">
    <source>
        <dbReference type="Proteomes" id="UP000069241"/>
    </source>
</evidence>
<proteinExistence type="predicted"/>
<accession>A0A0X8JJT6</accession>
<keyword evidence="2" id="KW-1185">Reference proteome</keyword>
<sequence length="211" mass="23487">MSAGFTMESISFLRESLRRSQKVGLILILLLAASLCLNVIQLVSKPKPMIIGMTQDMAILKITALDQPMINDPALKAWLATALTDSLNMDFLNWRQRLSNARQYFTKEAFEGFAVSLSAEGHLPLLQQYRAIMHAVVTGTPILTRSGKLRGVMTWEFQIPILLNYETSKQRISSQAITAVCRVQRVDTSEYPRGVAISQIITVSNKTAGSR</sequence>
<dbReference type="InterPro" id="IPR021055">
    <property type="entry name" value="T4BSS_IcmL/DotI"/>
</dbReference>
<dbReference type="EMBL" id="CP014229">
    <property type="protein sequence ID" value="AMD90099.1"/>
    <property type="molecule type" value="Genomic_DNA"/>
</dbReference>
<dbReference type="KEGG" id="dfi:AXF13_08175"/>
<evidence type="ECO:0008006" key="3">
    <source>
        <dbReference type="Google" id="ProtNLM"/>
    </source>
</evidence>
<dbReference type="Pfam" id="PF11393">
    <property type="entry name" value="T4BSS_DotI_IcmL"/>
    <property type="match status" value="1"/>
</dbReference>
<dbReference type="Proteomes" id="UP000069241">
    <property type="component" value="Chromosome"/>
</dbReference>
<gene>
    <name evidence="1" type="ORF">AXF13_08175</name>
</gene>
<dbReference type="STRING" id="44742.AXF13_08175"/>
<reference evidence="2" key="1">
    <citation type="submission" date="2016-02" db="EMBL/GenBank/DDBJ databases">
        <authorList>
            <person name="Holder M.E."/>
            <person name="Ajami N.J."/>
            <person name="Petrosino J.F."/>
        </authorList>
    </citation>
    <scope>NUCLEOTIDE SEQUENCE [LARGE SCALE GENOMIC DNA]</scope>
    <source>
        <strain evidence="2">CCUG 45958</strain>
    </source>
</reference>
<protein>
    <recommendedName>
        <fullName evidence="3">Type IV secretion protein IcmL</fullName>
    </recommendedName>
</protein>
<dbReference type="AlphaFoldDB" id="A0A0X8JJT6"/>